<dbReference type="PANTHER" id="PTHR37945">
    <property type="entry name" value="EXTRACELLULAR TUNGSTATE BINDING PROTEIN"/>
    <property type="match status" value="1"/>
</dbReference>
<dbReference type="SUPFAM" id="SSF53850">
    <property type="entry name" value="Periplasmic binding protein-like II"/>
    <property type="match status" value="1"/>
</dbReference>
<evidence type="ECO:0000313" key="2">
    <source>
        <dbReference type="EMBL" id="KKL06452.1"/>
    </source>
</evidence>
<feature type="domain" description="PBP" evidence="1">
    <location>
        <begin position="28"/>
        <end position="233"/>
    </location>
</feature>
<proteinExistence type="predicted"/>
<dbReference type="Pfam" id="PF12849">
    <property type="entry name" value="PBP_like_2"/>
    <property type="match status" value="1"/>
</dbReference>
<reference evidence="2" key="1">
    <citation type="journal article" date="2015" name="Nature">
        <title>Complex archaea that bridge the gap between prokaryotes and eukaryotes.</title>
        <authorList>
            <person name="Spang A."/>
            <person name="Saw J.H."/>
            <person name="Jorgensen S.L."/>
            <person name="Zaremba-Niedzwiedzka K."/>
            <person name="Martijn J."/>
            <person name="Lind A.E."/>
            <person name="van Eijk R."/>
            <person name="Schleper C."/>
            <person name="Guy L."/>
            <person name="Ettema T.J."/>
        </authorList>
    </citation>
    <scope>NUCLEOTIDE SEQUENCE</scope>
</reference>
<gene>
    <name evidence="2" type="ORF">LCGC14_2595900</name>
</gene>
<dbReference type="InterPro" id="IPR024370">
    <property type="entry name" value="PBP_domain"/>
</dbReference>
<protein>
    <recommendedName>
        <fullName evidence="1">PBP domain-containing protein</fullName>
    </recommendedName>
</protein>
<feature type="non-terminal residue" evidence="2">
    <location>
        <position position="246"/>
    </location>
</feature>
<evidence type="ECO:0000259" key="1">
    <source>
        <dbReference type="Pfam" id="PF12849"/>
    </source>
</evidence>
<dbReference type="EMBL" id="LAZR01043697">
    <property type="protein sequence ID" value="KKL06452.1"/>
    <property type="molecule type" value="Genomic_DNA"/>
</dbReference>
<dbReference type="PANTHER" id="PTHR37945:SF1">
    <property type="entry name" value="EXTRACELLULAR TUNGSTATE BINDING PROTEIN"/>
    <property type="match status" value="1"/>
</dbReference>
<sequence>MKFTKAMFFSFGVLCALSGLFNKGYAADNRLLMATTTSTDNTGLLDYLAPYLQADTGIELNWVAVGTGKALTLGKNCDVDILMVHAPEVEKQFIVDGYGIMRRRIMYNNFVLIGPAGDPARIGGKTVAEALKTIALKQAAFVSRGDESGTHKAEVSFWAAAGIEVPDKERWYIQTGQGMISSINIAEQINAYTFADRGTFIKYESNEKNNPPLVILVEGDNVLRNQYSVLKLNPDRCKDVRKDLDK</sequence>
<name>A0A0F9AY64_9ZZZZ</name>
<organism evidence="2">
    <name type="scientific">marine sediment metagenome</name>
    <dbReference type="NCBI Taxonomy" id="412755"/>
    <lineage>
        <taxon>unclassified sequences</taxon>
        <taxon>metagenomes</taxon>
        <taxon>ecological metagenomes</taxon>
    </lineage>
</organism>
<accession>A0A0F9AY64</accession>
<dbReference type="AlphaFoldDB" id="A0A0F9AY64"/>
<dbReference type="Gene3D" id="3.40.190.10">
    <property type="entry name" value="Periplasmic binding protein-like II"/>
    <property type="match status" value="2"/>
</dbReference>
<dbReference type="InterPro" id="IPR052738">
    <property type="entry name" value="ABC-Tungstate_binding"/>
</dbReference>
<comment type="caution">
    <text evidence="2">The sequence shown here is derived from an EMBL/GenBank/DDBJ whole genome shotgun (WGS) entry which is preliminary data.</text>
</comment>